<dbReference type="PROSITE" id="PS01124">
    <property type="entry name" value="HTH_ARAC_FAMILY_2"/>
    <property type="match status" value="1"/>
</dbReference>
<evidence type="ECO:0000313" key="6">
    <source>
        <dbReference type="Proteomes" id="UP000317940"/>
    </source>
</evidence>
<evidence type="ECO:0000256" key="3">
    <source>
        <dbReference type="ARBA" id="ARBA00023163"/>
    </source>
</evidence>
<keyword evidence="1" id="KW-0805">Transcription regulation</keyword>
<keyword evidence="6" id="KW-1185">Reference proteome</keyword>
<dbReference type="InterPro" id="IPR018060">
    <property type="entry name" value="HTH_AraC"/>
</dbReference>
<proteinExistence type="predicted"/>
<evidence type="ECO:0000256" key="1">
    <source>
        <dbReference type="ARBA" id="ARBA00023015"/>
    </source>
</evidence>
<evidence type="ECO:0000259" key="4">
    <source>
        <dbReference type="PROSITE" id="PS01124"/>
    </source>
</evidence>
<dbReference type="Gene3D" id="1.10.10.60">
    <property type="entry name" value="Homeodomain-like"/>
    <property type="match status" value="1"/>
</dbReference>
<accession>A0A561UMJ2</accession>
<dbReference type="InterPro" id="IPR020449">
    <property type="entry name" value="Tscrpt_reg_AraC-type_HTH"/>
</dbReference>
<evidence type="ECO:0000256" key="2">
    <source>
        <dbReference type="ARBA" id="ARBA00023125"/>
    </source>
</evidence>
<dbReference type="PANTHER" id="PTHR43280">
    <property type="entry name" value="ARAC-FAMILY TRANSCRIPTIONAL REGULATOR"/>
    <property type="match status" value="1"/>
</dbReference>
<dbReference type="SMART" id="SM00342">
    <property type="entry name" value="HTH_ARAC"/>
    <property type="match status" value="1"/>
</dbReference>
<dbReference type="PRINTS" id="PR00032">
    <property type="entry name" value="HTHARAC"/>
</dbReference>
<keyword evidence="2 5" id="KW-0238">DNA-binding</keyword>
<dbReference type="SUPFAM" id="SSF46689">
    <property type="entry name" value="Homeodomain-like"/>
    <property type="match status" value="1"/>
</dbReference>
<dbReference type="Proteomes" id="UP000317940">
    <property type="component" value="Unassembled WGS sequence"/>
</dbReference>
<keyword evidence="3" id="KW-0804">Transcription</keyword>
<dbReference type="GO" id="GO:0003700">
    <property type="term" value="F:DNA-binding transcription factor activity"/>
    <property type="evidence" value="ECO:0007669"/>
    <property type="project" value="InterPro"/>
</dbReference>
<gene>
    <name evidence="5" type="ORF">FHX73_114475</name>
</gene>
<protein>
    <submittedName>
        <fullName evidence="5">AraC-like DNA-binding protein</fullName>
    </submittedName>
</protein>
<dbReference type="Pfam" id="PF12833">
    <property type="entry name" value="HTH_18"/>
    <property type="match status" value="1"/>
</dbReference>
<dbReference type="AlphaFoldDB" id="A0A561UMJ2"/>
<dbReference type="PANTHER" id="PTHR43280:SF31">
    <property type="entry name" value="TRANSCRIPTIONAL REGULATORY PROTEIN"/>
    <property type="match status" value="1"/>
</dbReference>
<sequence>MDHHLSPQTVADAHGISVRYLHHLFRGEKQTVSTFIRELRLGRCRTDLGQPGLAKHPVGAIGARWGFADAAVFSRAFKAAFGTPPGEYRNQLGARRAGSDS</sequence>
<reference evidence="5 6" key="1">
    <citation type="submission" date="2019-06" db="EMBL/GenBank/DDBJ databases">
        <title>Sequencing the genomes of 1000 actinobacteria strains.</title>
        <authorList>
            <person name="Klenk H.-P."/>
        </authorList>
    </citation>
    <scope>NUCLEOTIDE SEQUENCE [LARGE SCALE GENOMIC DNA]</scope>
    <source>
        <strain evidence="5 6">DSM 44826</strain>
    </source>
</reference>
<dbReference type="GO" id="GO:0043565">
    <property type="term" value="F:sequence-specific DNA binding"/>
    <property type="evidence" value="ECO:0007669"/>
    <property type="project" value="InterPro"/>
</dbReference>
<evidence type="ECO:0000313" key="5">
    <source>
        <dbReference type="EMBL" id="TWG00595.1"/>
    </source>
</evidence>
<dbReference type="EMBL" id="VIWT01000001">
    <property type="protein sequence ID" value="TWG00595.1"/>
    <property type="molecule type" value="Genomic_DNA"/>
</dbReference>
<organism evidence="5 6">
    <name type="scientific">Kitasatospora viridis</name>
    <dbReference type="NCBI Taxonomy" id="281105"/>
    <lineage>
        <taxon>Bacteria</taxon>
        <taxon>Bacillati</taxon>
        <taxon>Actinomycetota</taxon>
        <taxon>Actinomycetes</taxon>
        <taxon>Kitasatosporales</taxon>
        <taxon>Streptomycetaceae</taxon>
        <taxon>Kitasatospora</taxon>
    </lineage>
</organism>
<feature type="domain" description="HTH araC/xylS-type" evidence="4">
    <location>
        <begin position="1"/>
        <end position="91"/>
    </location>
</feature>
<dbReference type="InterPro" id="IPR009057">
    <property type="entry name" value="Homeodomain-like_sf"/>
</dbReference>
<name>A0A561UMJ2_9ACTN</name>
<comment type="caution">
    <text evidence="5">The sequence shown here is derived from an EMBL/GenBank/DDBJ whole genome shotgun (WGS) entry which is preliminary data.</text>
</comment>